<dbReference type="EMBL" id="LT629742">
    <property type="protein sequence ID" value="SDR78952.1"/>
    <property type="molecule type" value="Genomic_DNA"/>
</dbReference>
<organism evidence="2 3">
    <name type="scientific">Microterricola viridarii</name>
    <dbReference type="NCBI Taxonomy" id="412690"/>
    <lineage>
        <taxon>Bacteria</taxon>
        <taxon>Bacillati</taxon>
        <taxon>Actinomycetota</taxon>
        <taxon>Actinomycetes</taxon>
        <taxon>Micrococcales</taxon>
        <taxon>Microbacteriaceae</taxon>
        <taxon>Microterricola</taxon>
    </lineage>
</organism>
<reference evidence="3" key="1">
    <citation type="submission" date="2016-10" db="EMBL/GenBank/DDBJ databases">
        <authorList>
            <person name="Varghese N."/>
            <person name="Submissions S."/>
        </authorList>
    </citation>
    <scope>NUCLEOTIDE SEQUENCE [LARGE SCALE GENOMIC DNA]</scope>
    <source>
        <strain evidence="3">DSM 21772</strain>
    </source>
</reference>
<keyword evidence="3" id="KW-1185">Reference proteome</keyword>
<name>A0A1H1LXG3_9MICO</name>
<gene>
    <name evidence="2" type="ORF">SAMN04489834_0242</name>
</gene>
<dbReference type="AlphaFoldDB" id="A0A1H1LXG3"/>
<evidence type="ECO:0000313" key="3">
    <source>
        <dbReference type="Proteomes" id="UP000181956"/>
    </source>
</evidence>
<dbReference type="Proteomes" id="UP000181956">
    <property type="component" value="Chromosome I"/>
</dbReference>
<sequence length="76" mass="8437">MGLQHGLWTPVADRRAQTGGRSGHEKGRHPRVTAESRGALSQRQRVVMRKPMKAIPNPTRMFHEPSAATGQAPWLT</sequence>
<dbReference type="STRING" id="412690.SAMN04489834_0242"/>
<feature type="region of interest" description="Disordered" evidence="1">
    <location>
        <begin position="1"/>
        <end position="76"/>
    </location>
</feature>
<evidence type="ECO:0000256" key="1">
    <source>
        <dbReference type="SAM" id="MobiDB-lite"/>
    </source>
</evidence>
<accession>A0A1H1LXG3</accession>
<evidence type="ECO:0000313" key="2">
    <source>
        <dbReference type="EMBL" id="SDR78952.1"/>
    </source>
</evidence>
<proteinExistence type="predicted"/>
<protein>
    <submittedName>
        <fullName evidence="2">Uncharacterized protein</fullName>
    </submittedName>
</protein>